<dbReference type="EMBL" id="JBGFTR010000008">
    <property type="protein sequence ID" value="MFH7565072.1"/>
    <property type="molecule type" value="Genomic_DNA"/>
</dbReference>
<organism evidence="2 3">
    <name type="scientific">Oceanimonas smirnovii</name>
    <dbReference type="NCBI Taxonomy" id="264574"/>
    <lineage>
        <taxon>Bacteria</taxon>
        <taxon>Pseudomonadati</taxon>
        <taxon>Pseudomonadota</taxon>
        <taxon>Gammaproteobacteria</taxon>
        <taxon>Aeromonadales</taxon>
        <taxon>Aeromonadaceae</taxon>
        <taxon>Oceanimonas</taxon>
    </lineage>
</organism>
<comment type="caution">
    <text evidence="2">The sequence shown here is derived from an EMBL/GenBank/DDBJ whole genome shotgun (WGS) entry which is preliminary data.</text>
</comment>
<evidence type="ECO:0000256" key="1">
    <source>
        <dbReference type="SAM" id="Phobius"/>
    </source>
</evidence>
<protein>
    <recommendedName>
        <fullName evidence="4">Smp protein</fullName>
    </recommendedName>
</protein>
<keyword evidence="3" id="KW-1185">Reference proteome</keyword>
<feature type="transmembrane region" description="Helical" evidence="1">
    <location>
        <begin position="148"/>
        <end position="167"/>
    </location>
</feature>
<evidence type="ECO:0000313" key="2">
    <source>
        <dbReference type="EMBL" id="MFH7565072.1"/>
    </source>
</evidence>
<keyword evidence="1" id="KW-0472">Membrane</keyword>
<dbReference type="Proteomes" id="UP001610706">
    <property type="component" value="Unassembled WGS sequence"/>
</dbReference>
<proteinExistence type="predicted"/>
<gene>
    <name evidence="2" type="ORF">AB9R89_07015</name>
</gene>
<evidence type="ECO:0000313" key="3">
    <source>
        <dbReference type="Proteomes" id="UP001610706"/>
    </source>
</evidence>
<keyword evidence="1" id="KW-0812">Transmembrane</keyword>
<dbReference type="RefSeq" id="WP_395545232.1">
    <property type="nucleotide sequence ID" value="NZ_CP166302.1"/>
</dbReference>
<reference evidence="2 3" key="1">
    <citation type="submission" date="2024-08" db="EMBL/GenBank/DDBJ databases">
        <title>Oceanimonas smirnovii Genome sequencing and assembly.</title>
        <authorList>
            <person name="Tang B."/>
        </authorList>
    </citation>
    <scope>NUCLEOTIDE SEQUENCE [LARGE SCALE GENOMIC DNA]</scope>
    <source>
        <strain evidence="2 3">OS2020-119</strain>
    </source>
</reference>
<name>A0ABW7P0S6_9GAMM</name>
<keyword evidence="1" id="KW-1133">Transmembrane helix</keyword>
<sequence length="176" mass="19945">MRKLPSDYKRWLGPLAALLLLLLALQQWLALNQLGQRWQRLPYQNSASALADFAEFQALRALTAEDSDAQQQLVTELSQSPFVLGARLYDGGGRLLAAVTPNKSNSSRDYVRAIYQQERIAGFLQLNMASAALNDEQMSIWRRIYQHLSWLLPLTSALGALLVFTLLRLRRPSDFQ</sequence>
<evidence type="ECO:0008006" key="4">
    <source>
        <dbReference type="Google" id="ProtNLM"/>
    </source>
</evidence>
<accession>A0ABW7P0S6</accession>